<dbReference type="SMART" id="SM00530">
    <property type="entry name" value="HTH_XRE"/>
    <property type="match status" value="1"/>
</dbReference>
<dbReference type="Gene3D" id="1.10.260.40">
    <property type="entry name" value="lambda repressor-like DNA-binding domains"/>
    <property type="match status" value="1"/>
</dbReference>
<dbReference type="SUPFAM" id="SSF47413">
    <property type="entry name" value="lambda repressor-like DNA-binding domains"/>
    <property type="match status" value="1"/>
</dbReference>
<proteinExistence type="predicted"/>
<dbReference type="PROSITE" id="PS50943">
    <property type="entry name" value="HTH_CROC1"/>
    <property type="match status" value="1"/>
</dbReference>
<gene>
    <name evidence="3" type="ORF">E0H73_13400</name>
</gene>
<evidence type="ECO:0000313" key="3">
    <source>
        <dbReference type="EMBL" id="TCC63431.1"/>
    </source>
</evidence>
<comment type="caution">
    <text evidence="3">The sequence shown here is derived from an EMBL/GenBank/DDBJ whole genome shotgun (WGS) entry which is preliminary data.</text>
</comment>
<feature type="domain" description="HTH cro/C1-type" evidence="2">
    <location>
        <begin position="18"/>
        <end position="72"/>
    </location>
</feature>
<keyword evidence="4" id="KW-1185">Reference proteome</keyword>
<dbReference type="RefSeq" id="WP_131354503.1">
    <property type="nucleotide sequence ID" value="NZ_SJKB01000003.1"/>
</dbReference>
<dbReference type="GO" id="GO:0003677">
    <property type="term" value="F:DNA binding"/>
    <property type="evidence" value="ECO:0007669"/>
    <property type="project" value="InterPro"/>
</dbReference>
<dbReference type="CDD" id="cd00093">
    <property type="entry name" value="HTH_XRE"/>
    <property type="match status" value="1"/>
</dbReference>
<evidence type="ECO:0000313" key="4">
    <source>
        <dbReference type="Proteomes" id="UP000291144"/>
    </source>
</evidence>
<evidence type="ECO:0000256" key="1">
    <source>
        <dbReference type="SAM" id="MobiDB-lite"/>
    </source>
</evidence>
<organism evidence="3 4">
    <name type="scientific">Kribbella pittospori</name>
    <dbReference type="NCBI Taxonomy" id="722689"/>
    <lineage>
        <taxon>Bacteria</taxon>
        <taxon>Bacillati</taxon>
        <taxon>Actinomycetota</taxon>
        <taxon>Actinomycetes</taxon>
        <taxon>Propionibacteriales</taxon>
        <taxon>Kribbellaceae</taxon>
        <taxon>Kribbella</taxon>
    </lineage>
</organism>
<feature type="region of interest" description="Disordered" evidence="1">
    <location>
        <begin position="72"/>
        <end position="102"/>
    </location>
</feature>
<dbReference type="Proteomes" id="UP000291144">
    <property type="component" value="Unassembled WGS sequence"/>
</dbReference>
<dbReference type="Pfam" id="PF01381">
    <property type="entry name" value="HTH_3"/>
    <property type="match status" value="1"/>
</dbReference>
<dbReference type="OrthoDB" id="7062584at2"/>
<reference evidence="3 4" key="1">
    <citation type="submission" date="2019-02" db="EMBL/GenBank/DDBJ databases">
        <title>Kribbella capetownensis sp. nov. and Kribbella speibonae sp. nov., isolated from soil.</title>
        <authorList>
            <person name="Curtis S.M."/>
            <person name="Norton I."/>
            <person name="Everest G.J."/>
            <person name="Meyers P.R."/>
        </authorList>
    </citation>
    <scope>NUCLEOTIDE SEQUENCE [LARGE SCALE GENOMIC DNA]</scope>
    <source>
        <strain evidence="3 4">NRRL B-24813</strain>
    </source>
</reference>
<protein>
    <submittedName>
        <fullName evidence="3">XRE family transcriptional regulator</fullName>
    </submittedName>
</protein>
<dbReference type="InterPro" id="IPR001387">
    <property type="entry name" value="Cro/C1-type_HTH"/>
</dbReference>
<dbReference type="InterPro" id="IPR010982">
    <property type="entry name" value="Lambda_DNA-bd_dom_sf"/>
</dbReference>
<dbReference type="EMBL" id="SJKB01000003">
    <property type="protein sequence ID" value="TCC63431.1"/>
    <property type="molecule type" value="Genomic_DNA"/>
</dbReference>
<accession>A0A4R0KRE4</accession>
<dbReference type="AlphaFoldDB" id="A0A4R0KRE4"/>
<evidence type="ECO:0000259" key="2">
    <source>
        <dbReference type="PROSITE" id="PS50943"/>
    </source>
</evidence>
<name>A0A4R0KRE4_9ACTN</name>
<sequence length="102" mass="11367">MENRSQNGEVPGDFGRRVKHRRLELGLSTAEVAERTGMSTRRIEHIETDPDALTGGELLRLSRALDTTISGLFAPRRSRPTRPSVLTPEPELEPMRRTSASS</sequence>